<name>A0A7U8GTN1_NEPCE</name>
<evidence type="ECO:0000313" key="4">
    <source>
        <dbReference type="EMBL" id="EAR62606.1"/>
    </source>
</evidence>
<comment type="caution">
    <text evidence="4">The sequence shown here is derived from an EMBL/GenBank/DDBJ whole genome shotgun (WGS) entry which is preliminary data.</text>
</comment>
<evidence type="ECO:0000256" key="1">
    <source>
        <dbReference type="ARBA" id="ARBA00004196"/>
    </source>
</evidence>
<protein>
    <recommendedName>
        <fullName evidence="3">Imelysin-like domain-containing protein</fullName>
    </recommendedName>
</protein>
<dbReference type="EMBL" id="AAOW01000002">
    <property type="protein sequence ID" value="EAR62606.1"/>
    <property type="molecule type" value="Genomic_DNA"/>
</dbReference>
<feature type="domain" description="Imelysin-like" evidence="3">
    <location>
        <begin position="44"/>
        <end position="328"/>
    </location>
</feature>
<dbReference type="InterPro" id="IPR038352">
    <property type="entry name" value="Imelysin_sf"/>
</dbReference>
<reference evidence="4 5" key="1">
    <citation type="submission" date="2006-02" db="EMBL/GenBank/DDBJ databases">
        <authorList>
            <person name="Pinhassi J."/>
            <person name="Pedros-Alio C."/>
            <person name="Ferriera S."/>
            <person name="Johnson J."/>
            <person name="Kravitz S."/>
            <person name="Halpern A."/>
            <person name="Remington K."/>
            <person name="Beeson K."/>
            <person name="Tran B."/>
            <person name="Rogers Y.-H."/>
            <person name="Friedman R."/>
            <person name="Venter J.C."/>
        </authorList>
    </citation>
    <scope>NUCLEOTIDE SEQUENCE [LARGE SCALE GENOMIC DNA]</scope>
    <source>
        <strain evidence="4 5">MED92</strain>
    </source>
</reference>
<dbReference type="Proteomes" id="UP000002171">
    <property type="component" value="Unassembled WGS sequence"/>
</dbReference>
<dbReference type="OrthoDB" id="5729110at2"/>
<dbReference type="Gene3D" id="1.20.1420.20">
    <property type="entry name" value="M75 peptidase, HXXE motif"/>
    <property type="match status" value="1"/>
</dbReference>
<dbReference type="RefSeq" id="WP_007021624.1">
    <property type="nucleotide sequence ID" value="NZ_CH724126.1"/>
</dbReference>
<dbReference type="GO" id="GO:0030313">
    <property type="term" value="C:cell envelope"/>
    <property type="evidence" value="ECO:0007669"/>
    <property type="project" value="UniProtKB-SubCell"/>
</dbReference>
<accession>A0A7U8GTN1</accession>
<organism evidence="4 5">
    <name type="scientific">Neptuniibacter caesariensis</name>
    <dbReference type="NCBI Taxonomy" id="207954"/>
    <lineage>
        <taxon>Bacteria</taxon>
        <taxon>Pseudomonadati</taxon>
        <taxon>Pseudomonadota</taxon>
        <taxon>Gammaproteobacteria</taxon>
        <taxon>Oceanospirillales</taxon>
        <taxon>Oceanospirillaceae</taxon>
        <taxon>Neptuniibacter</taxon>
    </lineage>
</organism>
<dbReference type="CDD" id="cd14659">
    <property type="entry name" value="Imelysin-like_IPPA"/>
    <property type="match status" value="1"/>
</dbReference>
<comment type="subcellular location">
    <subcellularLocation>
        <location evidence="1">Cell envelope</location>
    </subcellularLocation>
</comment>
<gene>
    <name evidence="4" type="ORF">MED92_05793</name>
</gene>
<keyword evidence="5" id="KW-1185">Reference proteome</keyword>
<keyword evidence="2" id="KW-0732">Signal</keyword>
<evidence type="ECO:0000313" key="5">
    <source>
        <dbReference type="Proteomes" id="UP000002171"/>
    </source>
</evidence>
<dbReference type="InterPro" id="IPR034984">
    <property type="entry name" value="Imelysin-like_IPPA"/>
</dbReference>
<proteinExistence type="predicted"/>
<dbReference type="Pfam" id="PF09375">
    <property type="entry name" value="Peptidase_M75"/>
    <property type="match status" value="1"/>
</dbReference>
<sequence>MSLLTNSKTLIIGLASAAISIQAHGTVSQEQWRDLNMSIVNGHILPAYQALSESSTALEENTLSLCKDPQTATLDAAKTQFRATLSAWQGAQHITFGPIELLMRSYSIQFWPDKKNLTSKQLNKILQAEDPGSLSEKAFQTASIAVKGLPAMERILFAENALELIQTNPFRCQFLHAVSDYVKLQSRNTYNEWNAFKDEFAHLESEEGLYETAQEASIDLMKAQIEPLEVIRDLKILRPLAKSTAKPRRLESWRSNHSLQNMQLNIQSLHHMYSGVAGANLKALLEEQGAIDLAQGIEEQFVGLEKILNDIPTPLHQHIKDVSVREKLLLVSEGIELLGKSFAQAMKLLDVQLGFNSRDGD</sequence>
<evidence type="ECO:0000256" key="2">
    <source>
        <dbReference type="ARBA" id="ARBA00022729"/>
    </source>
</evidence>
<dbReference type="InterPro" id="IPR018976">
    <property type="entry name" value="Imelysin-like"/>
</dbReference>
<dbReference type="AlphaFoldDB" id="A0A7U8GTN1"/>
<evidence type="ECO:0000259" key="3">
    <source>
        <dbReference type="Pfam" id="PF09375"/>
    </source>
</evidence>